<comment type="caution">
    <text evidence="1">The sequence shown here is derived from an EMBL/GenBank/DDBJ whole genome shotgun (WGS) entry which is preliminary data.</text>
</comment>
<protein>
    <submittedName>
        <fullName evidence="1">Uncharacterized protein</fullName>
    </submittedName>
</protein>
<dbReference type="RefSeq" id="WP_138321304.1">
    <property type="nucleotide sequence ID" value="NZ_VCBC01000018.1"/>
</dbReference>
<organism evidence="1 2">
    <name type="scientific">Thalassotalea litorea</name>
    <dbReference type="NCBI Taxonomy" id="2020715"/>
    <lineage>
        <taxon>Bacteria</taxon>
        <taxon>Pseudomonadati</taxon>
        <taxon>Pseudomonadota</taxon>
        <taxon>Gammaproteobacteria</taxon>
        <taxon>Alteromonadales</taxon>
        <taxon>Colwelliaceae</taxon>
        <taxon>Thalassotalea</taxon>
    </lineage>
</organism>
<evidence type="ECO:0000313" key="2">
    <source>
        <dbReference type="Proteomes" id="UP000307790"/>
    </source>
</evidence>
<sequence>MAKFSYNSLKILLLISLVTFLFVGAKLIYEEYERNERLRAELNYMTKDPWQWHDESRRIQIKPISGSPIFGSSTLRKVNMDEYYVIVAYKNEDHSLTAGVIFLQECEPNRVIDTSRRYSDGEVKQLSCSKGGKSLRHYANFNNGDTSFVWSDNLDGFKFRVNFAEWDFSRLDKEITLSKAKPNEPFSGVAPDDYITEVKGN</sequence>
<dbReference type="Proteomes" id="UP000307790">
    <property type="component" value="Unassembled WGS sequence"/>
</dbReference>
<dbReference type="EMBL" id="VCBC01000018">
    <property type="protein sequence ID" value="TLU61223.1"/>
    <property type="molecule type" value="Genomic_DNA"/>
</dbReference>
<name>A0A5R9ICZ0_9GAMM</name>
<proteinExistence type="predicted"/>
<evidence type="ECO:0000313" key="1">
    <source>
        <dbReference type="EMBL" id="TLU61223.1"/>
    </source>
</evidence>
<keyword evidence="2" id="KW-1185">Reference proteome</keyword>
<accession>A0A5R9ICZ0</accession>
<dbReference type="OrthoDB" id="6401093at2"/>
<reference evidence="1 2" key="1">
    <citation type="submission" date="2019-05" db="EMBL/GenBank/DDBJ databases">
        <title>Genome sequences of Thalassotalea litorea 1K03283.</title>
        <authorList>
            <person name="Zhang D."/>
        </authorList>
    </citation>
    <scope>NUCLEOTIDE SEQUENCE [LARGE SCALE GENOMIC DNA]</scope>
    <source>
        <strain evidence="1 2">MCCC 1K03283</strain>
    </source>
</reference>
<dbReference type="AlphaFoldDB" id="A0A5R9ICZ0"/>
<gene>
    <name evidence="1" type="ORF">FE810_15490</name>
</gene>